<dbReference type="InterPro" id="IPR053140">
    <property type="entry name" value="GDSL_Rv0518-like"/>
</dbReference>
<dbReference type="PANTHER" id="PTHR43784">
    <property type="entry name" value="GDSL-LIKE LIPASE/ACYLHYDROLASE, PUTATIVE (AFU_ORTHOLOGUE AFUA_2G00820)-RELATED"/>
    <property type="match status" value="1"/>
</dbReference>
<organism evidence="3 4">
    <name type="scientific">Ornithinimicrobium ciconiae</name>
    <dbReference type="NCBI Taxonomy" id="2594265"/>
    <lineage>
        <taxon>Bacteria</taxon>
        <taxon>Bacillati</taxon>
        <taxon>Actinomycetota</taxon>
        <taxon>Actinomycetes</taxon>
        <taxon>Micrococcales</taxon>
        <taxon>Ornithinimicrobiaceae</taxon>
        <taxon>Ornithinimicrobium</taxon>
    </lineage>
</organism>
<dbReference type="KEGG" id="orz:FNH13_04430"/>
<evidence type="ECO:0000313" key="3">
    <source>
        <dbReference type="EMBL" id="QDO87680.1"/>
    </source>
</evidence>
<dbReference type="EMBL" id="CP041616">
    <property type="protein sequence ID" value="QDO87680.1"/>
    <property type="molecule type" value="Genomic_DNA"/>
</dbReference>
<feature type="domain" description="SGNH hydrolase-type esterase" evidence="2">
    <location>
        <begin position="22"/>
        <end position="194"/>
    </location>
</feature>
<reference evidence="3 4" key="1">
    <citation type="submission" date="2019-07" db="EMBL/GenBank/DDBJ databases">
        <title>complete genome sequencing of Ornithinimicrobium sp. H23M54.</title>
        <authorList>
            <person name="Bae J.-W."/>
            <person name="Lee S.-Y."/>
        </authorList>
    </citation>
    <scope>NUCLEOTIDE SEQUENCE [LARGE SCALE GENOMIC DNA]</scope>
    <source>
        <strain evidence="3 4">H23M54</strain>
    </source>
</reference>
<proteinExistence type="predicted"/>
<gene>
    <name evidence="3" type="ORF">FNH13_04430</name>
</gene>
<keyword evidence="4" id="KW-1185">Reference proteome</keyword>
<dbReference type="Gene3D" id="3.40.50.1110">
    <property type="entry name" value="SGNH hydrolase"/>
    <property type="match status" value="1"/>
</dbReference>
<feature type="region of interest" description="Disordered" evidence="1">
    <location>
        <begin position="247"/>
        <end position="276"/>
    </location>
</feature>
<accession>A0A516G8J0</accession>
<dbReference type="CDD" id="cd01832">
    <property type="entry name" value="SGNH_hydrolase_like_1"/>
    <property type="match status" value="1"/>
</dbReference>
<sequence>MTGTTRTGSIRPEAHPWSRYVALGDSMTEGLGDPGPDGALGGWADRLAALLSAHSPDFAYGNLAVRGRRLDDIAGRQVDLGLELEPDLVSIIGGGNDILRPGADPDALAAELEDAVARIRATGADVLMATPTDPAGAPVVERTRPKVAVYLAHLWSIADRQGAYLLNQWSLTFLKDWRMWEPDRIHMSAEGHRRVALAAYETLGHTAAEANWRIPLPPQPRPGRIEALRENAVWAKEYAAPWVGRRLRGRSSGDNLPPKRPDLGPVQPTGRTHQDP</sequence>
<dbReference type="OrthoDB" id="3465773at2"/>
<dbReference type="InterPro" id="IPR013830">
    <property type="entry name" value="SGNH_hydro"/>
</dbReference>
<dbReference type="AlphaFoldDB" id="A0A516G8J0"/>
<dbReference type="GO" id="GO:0016787">
    <property type="term" value="F:hydrolase activity"/>
    <property type="evidence" value="ECO:0007669"/>
    <property type="project" value="UniProtKB-KW"/>
</dbReference>
<evidence type="ECO:0000256" key="1">
    <source>
        <dbReference type="SAM" id="MobiDB-lite"/>
    </source>
</evidence>
<dbReference type="SUPFAM" id="SSF52266">
    <property type="entry name" value="SGNH hydrolase"/>
    <property type="match status" value="1"/>
</dbReference>
<dbReference type="Pfam" id="PF13472">
    <property type="entry name" value="Lipase_GDSL_2"/>
    <property type="match status" value="1"/>
</dbReference>
<evidence type="ECO:0000259" key="2">
    <source>
        <dbReference type="Pfam" id="PF13472"/>
    </source>
</evidence>
<name>A0A516G8J0_9MICO</name>
<dbReference type="InterPro" id="IPR036514">
    <property type="entry name" value="SGNH_hydro_sf"/>
</dbReference>
<dbReference type="PANTHER" id="PTHR43784:SF2">
    <property type="entry name" value="GDSL-LIKE LIPASE_ACYLHYDROLASE, PUTATIVE (AFU_ORTHOLOGUE AFUA_2G00820)-RELATED"/>
    <property type="match status" value="1"/>
</dbReference>
<dbReference type="Proteomes" id="UP000315395">
    <property type="component" value="Chromosome"/>
</dbReference>
<dbReference type="RefSeq" id="WP_143782357.1">
    <property type="nucleotide sequence ID" value="NZ_CP041616.1"/>
</dbReference>
<keyword evidence="3" id="KW-0378">Hydrolase</keyword>
<evidence type="ECO:0000313" key="4">
    <source>
        <dbReference type="Proteomes" id="UP000315395"/>
    </source>
</evidence>
<protein>
    <submittedName>
        <fullName evidence="3">SGNH/GDSL hydrolase family protein</fullName>
    </submittedName>
</protein>